<proteinExistence type="predicted"/>
<comment type="caution">
    <text evidence="2">The sequence shown here is derived from an EMBL/GenBank/DDBJ whole genome shotgun (WGS) entry which is preliminary data.</text>
</comment>
<sequence>MADTIAVVALGALDTVPAQVAHTTAGVARPLLLLASAERTEAAAAALGARTRDVAGLAAFVARPAGARVVGAGRTGLFGAVAGLEEITTWPWARKCNRGRRGPRYHLNPADRERKKEEGKTIR</sequence>
<dbReference type="EMBL" id="QPFP01000001">
    <property type="protein sequence ID" value="TEB39452.1"/>
    <property type="molecule type" value="Genomic_DNA"/>
</dbReference>
<dbReference type="Proteomes" id="UP000298030">
    <property type="component" value="Unassembled WGS sequence"/>
</dbReference>
<feature type="region of interest" description="Disordered" evidence="1">
    <location>
        <begin position="98"/>
        <end position="123"/>
    </location>
</feature>
<evidence type="ECO:0000256" key="1">
    <source>
        <dbReference type="SAM" id="MobiDB-lite"/>
    </source>
</evidence>
<accession>A0A4Y7U0Z5</accession>
<dbReference type="AlphaFoldDB" id="A0A4Y7U0Z5"/>
<gene>
    <name evidence="2" type="ORF">FA13DRAFT_2411</name>
</gene>
<organism evidence="2 3">
    <name type="scientific">Coprinellus micaceus</name>
    <name type="common">Glistening ink-cap mushroom</name>
    <name type="synonym">Coprinus micaceus</name>
    <dbReference type="NCBI Taxonomy" id="71717"/>
    <lineage>
        <taxon>Eukaryota</taxon>
        <taxon>Fungi</taxon>
        <taxon>Dikarya</taxon>
        <taxon>Basidiomycota</taxon>
        <taxon>Agaricomycotina</taxon>
        <taxon>Agaricomycetes</taxon>
        <taxon>Agaricomycetidae</taxon>
        <taxon>Agaricales</taxon>
        <taxon>Agaricineae</taxon>
        <taxon>Psathyrellaceae</taxon>
        <taxon>Coprinellus</taxon>
    </lineage>
</organism>
<evidence type="ECO:0000313" key="2">
    <source>
        <dbReference type="EMBL" id="TEB39452.1"/>
    </source>
</evidence>
<keyword evidence="3" id="KW-1185">Reference proteome</keyword>
<feature type="compositionally biased region" description="Basic and acidic residues" evidence="1">
    <location>
        <begin position="109"/>
        <end position="123"/>
    </location>
</feature>
<name>A0A4Y7U0Z5_COPMI</name>
<reference evidence="2 3" key="1">
    <citation type="journal article" date="2019" name="Nat. Ecol. Evol.">
        <title>Megaphylogeny resolves global patterns of mushroom evolution.</title>
        <authorList>
            <person name="Varga T."/>
            <person name="Krizsan K."/>
            <person name="Foldi C."/>
            <person name="Dima B."/>
            <person name="Sanchez-Garcia M."/>
            <person name="Sanchez-Ramirez S."/>
            <person name="Szollosi G.J."/>
            <person name="Szarkandi J.G."/>
            <person name="Papp V."/>
            <person name="Albert L."/>
            <person name="Andreopoulos W."/>
            <person name="Angelini C."/>
            <person name="Antonin V."/>
            <person name="Barry K.W."/>
            <person name="Bougher N.L."/>
            <person name="Buchanan P."/>
            <person name="Buyck B."/>
            <person name="Bense V."/>
            <person name="Catcheside P."/>
            <person name="Chovatia M."/>
            <person name="Cooper J."/>
            <person name="Damon W."/>
            <person name="Desjardin D."/>
            <person name="Finy P."/>
            <person name="Geml J."/>
            <person name="Haridas S."/>
            <person name="Hughes K."/>
            <person name="Justo A."/>
            <person name="Karasinski D."/>
            <person name="Kautmanova I."/>
            <person name="Kiss B."/>
            <person name="Kocsube S."/>
            <person name="Kotiranta H."/>
            <person name="LaButti K.M."/>
            <person name="Lechner B.E."/>
            <person name="Liimatainen K."/>
            <person name="Lipzen A."/>
            <person name="Lukacs Z."/>
            <person name="Mihaltcheva S."/>
            <person name="Morgado L.N."/>
            <person name="Niskanen T."/>
            <person name="Noordeloos M.E."/>
            <person name="Ohm R.A."/>
            <person name="Ortiz-Santana B."/>
            <person name="Ovrebo C."/>
            <person name="Racz N."/>
            <person name="Riley R."/>
            <person name="Savchenko A."/>
            <person name="Shiryaev A."/>
            <person name="Soop K."/>
            <person name="Spirin V."/>
            <person name="Szebenyi C."/>
            <person name="Tomsovsky M."/>
            <person name="Tulloss R.E."/>
            <person name="Uehling J."/>
            <person name="Grigoriev I.V."/>
            <person name="Vagvolgyi C."/>
            <person name="Papp T."/>
            <person name="Martin F.M."/>
            <person name="Miettinen O."/>
            <person name="Hibbett D.S."/>
            <person name="Nagy L.G."/>
        </authorList>
    </citation>
    <scope>NUCLEOTIDE SEQUENCE [LARGE SCALE GENOMIC DNA]</scope>
    <source>
        <strain evidence="2 3">FP101781</strain>
    </source>
</reference>
<protein>
    <submittedName>
        <fullName evidence="2">Uncharacterized protein</fullName>
    </submittedName>
</protein>
<evidence type="ECO:0000313" key="3">
    <source>
        <dbReference type="Proteomes" id="UP000298030"/>
    </source>
</evidence>